<reference evidence="1 2" key="1">
    <citation type="submission" date="2019-10" db="EMBL/GenBank/DDBJ databases">
        <title>Comparative genomics of sulfur disproportionating microorganisms.</title>
        <authorList>
            <person name="Ward L.M."/>
            <person name="Bertran E."/>
            <person name="Johnston D."/>
        </authorList>
    </citation>
    <scope>NUCLEOTIDE SEQUENCE [LARGE SCALE GENOMIC DNA]</scope>
    <source>
        <strain evidence="1 2">DSM 14055</strain>
    </source>
</reference>
<dbReference type="AlphaFoldDB" id="A0A6N7ISY8"/>
<keyword evidence="2" id="KW-1185">Reference proteome</keyword>
<dbReference type="RefSeq" id="WP_152946830.1">
    <property type="nucleotide sequence ID" value="NZ_WHYR01000024.1"/>
</dbReference>
<sequence>MQIPGIILQPAPGLQPARQIQPGQLVPVEVLSLEGGSAAVRVAGQVMWAGGEVATLPARFWAQVTAVTPEMLHLQRLTETPTMETAVFNPTRLLNLPAGPDTDQLLQEMFRWRLPLDRSLALTLLRSAAELPPEERPAFLAARAWLETLDLKTGPAGVRTALAYLLGETWASPRGQEILNGAVPLFPGQEMISFFTFRGRDGSGELYLVEKESGDSREQKNGRKFPLALVVRVDTPALGETWVYLARKEAGLTARVNVSAESFVPLFQKAAAGLKDRLAALGYRVEDIQVAARPVKCVCQLLHPEGLPPYRPLDAVI</sequence>
<comment type="caution">
    <text evidence="1">The sequence shown here is derived from an EMBL/GenBank/DDBJ whole genome shotgun (WGS) entry which is preliminary data.</text>
</comment>
<dbReference type="Proteomes" id="UP000441717">
    <property type="component" value="Unassembled WGS sequence"/>
</dbReference>
<dbReference type="EMBL" id="WHYR01000024">
    <property type="protein sequence ID" value="MQL52577.1"/>
    <property type="molecule type" value="Genomic_DNA"/>
</dbReference>
<dbReference type="OrthoDB" id="1803757at2"/>
<protein>
    <recommendedName>
        <fullName evidence="3">Flagellar hook-length control protein FliK</fullName>
    </recommendedName>
</protein>
<evidence type="ECO:0000313" key="2">
    <source>
        <dbReference type="Proteomes" id="UP000441717"/>
    </source>
</evidence>
<proteinExistence type="predicted"/>
<gene>
    <name evidence="1" type="ORF">GFC01_09945</name>
</gene>
<name>A0A6N7ISY8_9FIRM</name>
<accession>A0A6N7ISY8</accession>
<evidence type="ECO:0000313" key="1">
    <source>
        <dbReference type="EMBL" id="MQL52577.1"/>
    </source>
</evidence>
<evidence type="ECO:0008006" key="3">
    <source>
        <dbReference type="Google" id="ProtNLM"/>
    </source>
</evidence>
<organism evidence="1 2">
    <name type="scientific">Desulfofundulus thermobenzoicus</name>
    <dbReference type="NCBI Taxonomy" id="29376"/>
    <lineage>
        <taxon>Bacteria</taxon>
        <taxon>Bacillati</taxon>
        <taxon>Bacillota</taxon>
        <taxon>Clostridia</taxon>
        <taxon>Eubacteriales</taxon>
        <taxon>Peptococcaceae</taxon>
        <taxon>Desulfofundulus</taxon>
    </lineage>
</organism>